<gene>
    <name evidence="12" type="ORF">GRJ2_002621800</name>
</gene>
<dbReference type="GO" id="GO:0005634">
    <property type="term" value="C:nucleus"/>
    <property type="evidence" value="ECO:0007669"/>
    <property type="project" value="UniProtKB-SubCell"/>
</dbReference>
<evidence type="ECO:0000256" key="1">
    <source>
        <dbReference type="ARBA" id="ARBA00003936"/>
    </source>
</evidence>
<dbReference type="InterPro" id="IPR009800">
    <property type="entry name" value="HCR"/>
</dbReference>
<feature type="region of interest" description="Disordered" evidence="11">
    <location>
        <begin position="1"/>
        <end position="59"/>
    </location>
</feature>
<dbReference type="PANTHER" id="PTHR46822">
    <property type="entry name" value="COILED-COIL ALPHA-HELICAL ROD PROTEIN 1"/>
    <property type="match status" value="1"/>
</dbReference>
<dbReference type="GO" id="GO:0030154">
    <property type="term" value="P:cell differentiation"/>
    <property type="evidence" value="ECO:0007669"/>
    <property type="project" value="UniProtKB-KW"/>
</dbReference>
<keyword evidence="13" id="KW-1185">Reference proteome</keyword>
<dbReference type="Pfam" id="PF07111">
    <property type="entry name" value="HCR"/>
    <property type="match status" value="1"/>
</dbReference>
<evidence type="ECO:0000256" key="9">
    <source>
        <dbReference type="ARBA" id="ARBA00023242"/>
    </source>
</evidence>
<evidence type="ECO:0000313" key="12">
    <source>
        <dbReference type="EMBL" id="GAB0201562.1"/>
    </source>
</evidence>
<feature type="region of interest" description="Disordered" evidence="11">
    <location>
        <begin position="92"/>
        <end position="112"/>
    </location>
</feature>
<keyword evidence="5" id="KW-0217">Developmental protein</keyword>
<evidence type="ECO:0000256" key="10">
    <source>
        <dbReference type="ARBA" id="ARBA00031932"/>
    </source>
</evidence>
<evidence type="ECO:0000313" key="13">
    <source>
        <dbReference type="Proteomes" id="UP001623348"/>
    </source>
</evidence>
<evidence type="ECO:0000256" key="4">
    <source>
        <dbReference type="ARBA" id="ARBA00016468"/>
    </source>
</evidence>
<keyword evidence="8" id="KW-0175">Coiled coil</keyword>
<accession>A0ABC9XXA6</accession>
<organism evidence="12 13">
    <name type="scientific">Grus japonensis</name>
    <name type="common">Japanese crane</name>
    <name type="synonym">Red-crowned crane</name>
    <dbReference type="NCBI Taxonomy" id="30415"/>
    <lineage>
        <taxon>Eukaryota</taxon>
        <taxon>Metazoa</taxon>
        <taxon>Chordata</taxon>
        <taxon>Craniata</taxon>
        <taxon>Vertebrata</taxon>
        <taxon>Euteleostomi</taxon>
        <taxon>Archelosauria</taxon>
        <taxon>Archosauria</taxon>
        <taxon>Dinosauria</taxon>
        <taxon>Saurischia</taxon>
        <taxon>Theropoda</taxon>
        <taxon>Coelurosauria</taxon>
        <taxon>Aves</taxon>
        <taxon>Neognathae</taxon>
        <taxon>Neoaves</taxon>
        <taxon>Gruiformes</taxon>
        <taxon>Gruidae</taxon>
        <taxon>Grus</taxon>
    </lineage>
</organism>
<evidence type="ECO:0000256" key="6">
    <source>
        <dbReference type="ARBA" id="ARBA00022490"/>
    </source>
</evidence>
<dbReference type="PANTHER" id="PTHR46822:SF1">
    <property type="entry name" value="COILED-COIL ALPHA-HELICAL ROD PROTEIN 1"/>
    <property type="match status" value="1"/>
</dbReference>
<evidence type="ECO:0000256" key="3">
    <source>
        <dbReference type="ARBA" id="ARBA00004496"/>
    </source>
</evidence>
<dbReference type="EMBL" id="BAAFJT010000032">
    <property type="protein sequence ID" value="GAB0201562.1"/>
    <property type="molecule type" value="Genomic_DNA"/>
</dbReference>
<keyword evidence="6" id="KW-0963">Cytoplasm</keyword>
<evidence type="ECO:0000256" key="7">
    <source>
        <dbReference type="ARBA" id="ARBA00022782"/>
    </source>
</evidence>
<comment type="caution">
    <text evidence="12">The sequence shown here is derived from an EMBL/GenBank/DDBJ whole genome shotgun (WGS) entry which is preliminary data.</text>
</comment>
<dbReference type="Proteomes" id="UP001623348">
    <property type="component" value="Unassembled WGS sequence"/>
</dbReference>
<proteinExistence type="predicted"/>
<comment type="function">
    <text evidence="1">May be a regulator of keratinocyte proliferation or differentiation.</text>
</comment>
<evidence type="ECO:0000256" key="5">
    <source>
        <dbReference type="ARBA" id="ARBA00022473"/>
    </source>
</evidence>
<evidence type="ECO:0000256" key="2">
    <source>
        <dbReference type="ARBA" id="ARBA00004123"/>
    </source>
</evidence>
<keyword evidence="9" id="KW-0539">Nucleus</keyword>
<reference evidence="12 13" key="1">
    <citation type="submission" date="2024-06" db="EMBL/GenBank/DDBJ databases">
        <title>The draft genome of Grus japonensis, version 3.</title>
        <authorList>
            <person name="Nabeshima K."/>
            <person name="Suzuki S."/>
            <person name="Onuma M."/>
        </authorList>
    </citation>
    <scope>NUCLEOTIDE SEQUENCE [LARGE SCALE GENOMIC DNA]</scope>
    <source>
        <strain evidence="12 13">451A</strain>
    </source>
</reference>
<dbReference type="AlphaFoldDB" id="A0ABC9XXA6"/>
<name>A0ABC9XXA6_GRUJA</name>
<comment type="subcellular location">
    <subcellularLocation>
        <location evidence="3">Cytoplasm</location>
    </subcellularLocation>
    <subcellularLocation>
        <location evidence="2">Nucleus</location>
    </subcellularLocation>
</comment>
<evidence type="ECO:0000256" key="11">
    <source>
        <dbReference type="SAM" id="MobiDB-lite"/>
    </source>
</evidence>
<evidence type="ECO:0000256" key="8">
    <source>
        <dbReference type="ARBA" id="ARBA00023054"/>
    </source>
</evidence>
<keyword evidence="7" id="KW-0221">Differentiation</keyword>
<protein>
    <recommendedName>
        <fullName evidence="4">Coiled-coil alpha-helical rod protein 1</fullName>
    </recommendedName>
    <alternativeName>
        <fullName evidence="10">Alpha-helical coiled-coil rod protein</fullName>
    </alternativeName>
</protein>
<sequence length="409" mass="44053">MAKSHPEAPGTGLRGLVPPSHFVLRPPGPSTRTLEAELEAERRRGQALEAELEAEKRRGQALEAELEAERRRGQALEAELEAEKRRGQALEAELEAERRRGQAQGAEPDGEQPLEECQAQVLLQARLSALGHILTLQEHELSRELPPTGVPMAVTPPRLQALLGRWRQKVFALLVQLRVQEEAQRVLRAQVGALGAAVAAGTRRVTRLELSLRERAATAELQRRDTKRLAQEVTRQRGRAEAAEEALGGLARAASRLAGVVTTREAEVTAATRTMVTLSARLRRAGRQLRVLQGLVAPPAVASDCPRWQQDLAGDDSVAKVTGSTHLLTGTVARVQHSAVAPGVAEEVTHGQVIKDKVVRDKMARDEATPRGDRTGPPLGRAALGSLVTQLQALGAAILGDDGIGFLHG</sequence>
<dbReference type="GO" id="GO:0005737">
    <property type="term" value="C:cytoplasm"/>
    <property type="evidence" value="ECO:0007669"/>
    <property type="project" value="UniProtKB-SubCell"/>
</dbReference>